<feature type="transmembrane region" description="Helical" evidence="1">
    <location>
        <begin position="129"/>
        <end position="149"/>
    </location>
</feature>
<name>A0A9W8DUL0_9FUNG</name>
<keyword evidence="3" id="KW-1185">Reference proteome</keyword>
<reference evidence="2" key="1">
    <citation type="submission" date="2022-07" db="EMBL/GenBank/DDBJ databases">
        <title>Phylogenomic reconstructions and comparative analyses of Kickxellomycotina fungi.</title>
        <authorList>
            <person name="Reynolds N.K."/>
            <person name="Stajich J.E."/>
            <person name="Barry K."/>
            <person name="Grigoriev I.V."/>
            <person name="Crous P."/>
            <person name="Smith M.E."/>
        </authorList>
    </citation>
    <scope>NUCLEOTIDE SEQUENCE</scope>
    <source>
        <strain evidence="2">NBRC 100468</strain>
    </source>
</reference>
<gene>
    <name evidence="2" type="ORF">H4219_002576</name>
</gene>
<accession>A0A9W8DUL0</accession>
<organism evidence="2 3">
    <name type="scientific">Mycoemilia scoparia</name>
    <dbReference type="NCBI Taxonomy" id="417184"/>
    <lineage>
        <taxon>Eukaryota</taxon>
        <taxon>Fungi</taxon>
        <taxon>Fungi incertae sedis</taxon>
        <taxon>Zoopagomycota</taxon>
        <taxon>Kickxellomycotina</taxon>
        <taxon>Kickxellomycetes</taxon>
        <taxon>Kickxellales</taxon>
        <taxon>Kickxellaceae</taxon>
        <taxon>Mycoemilia</taxon>
    </lineage>
</organism>
<proteinExistence type="predicted"/>
<keyword evidence="1" id="KW-0472">Membrane</keyword>
<dbReference type="AlphaFoldDB" id="A0A9W8DUL0"/>
<keyword evidence="1" id="KW-1133">Transmembrane helix</keyword>
<dbReference type="EMBL" id="JANBPU010000044">
    <property type="protein sequence ID" value="KAJ1918482.1"/>
    <property type="molecule type" value="Genomic_DNA"/>
</dbReference>
<dbReference type="Proteomes" id="UP001150538">
    <property type="component" value="Unassembled WGS sequence"/>
</dbReference>
<keyword evidence="1" id="KW-0812">Transmembrane</keyword>
<evidence type="ECO:0000256" key="1">
    <source>
        <dbReference type="SAM" id="Phobius"/>
    </source>
</evidence>
<feature type="transmembrane region" description="Helical" evidence="1">
    <location>
        <begin position="104"/>
        <end position="123"/>
    </location>
</feature>
<evidence type="ECO:0000313" key="2">
    <source>
        <dbReference type="EMBL" id="KAJ1918482.1"/>
    </source>
</evidence>
<comment type="caution">
    <text evidence="2">The sequence shown here is derived from an EMBL/GenBank/DDBJ whole genome shotgun (WGS) entry which is preliminary data.</text>
</comment>
<evidence type="ECO:0000313" key="3">
    <source>
        <dbReference type="Proteomes" id="UP001150538"/>
    </source>
</evidence>
<sequence length="150" mass="16528">MAYAIGQRFYRPFIQLSYPVTTDQLLDHDHHDHGSVVGDIVINGYIKILDTFSDTFNLIAQRYVGDSVVVVVPLATKLIVLVDCGSHIARILELWCSELADSRIAGILLHTSLCMLSFLGFQMGLVNQALTVVGISCVMTLTNAVSIYLK</sequence>
<protein>
    <submittedName>
        <fullName evidence="2">Uncharacterized protein</fullName>
    </submittedName>
</protein>